<name>A0A836GK28_LEIEN</name>
<dbReference type="EMBL" id="JAFHKP010000028">
    <property type="protein sequence ID" value="KAG5475199.1"/>
    <property type="molecule type" value="Genomic_DNA"/>
</dbReference>
<dbReference type="AlphaFoldDB" id="A0A836GK28"/>
<dbReference type="OrthoDB" id="266015at2759"/>
<protein>
    <submittedName>
        <fullName evidence="2">Uncharacterized protein</fullName>
    </submittedName>
</protein>
<comment type="caution">
    <text evidence="2">The sequence shown here is derived from an EMBL/GenBank/DDBJ whole genome shotgun (WGS) entry which is preliminary data.</text>
</comment>
<evidence type="ECO:0000313" key="3">
    <source>
        <dbReference type="Proteomes" id="UP000674179"/>
    </source>
</evidence>
<feature type="compositionally biased region" description="Polar residues" evidence="1">
    <location>
        <begin position="277"/>
        <end position="289"/>
    </location>
</feature>
<keyword evidence="3" id="KW-1185">Reference proteome</keyword>
<accession>A0A836GK28</accession>
<dbReference type="RefSeq" id="XP_067691728.1">
    <property type="nucleotide sequence ID" value="XM_067836357.1"/>
</dbReference>
<feature type="region of interest" description="Disordered" evidence="1">
    <location>
        <begin position="403"/>
        <end position="422"/>
    </location>
</feature>
<sequence>MAATVLPIGIPPQERARLCALAAADVCQRSVAHVGAVARCAARDAAAAPYIRALYVHCAGSVAAERVVVASGSKCGAYLQETLRATVAGSRAPAIACWLTVTLEDTCILQHAVFAISSESKESLNMAPSVLEKSDGAACSAGARRWSLLPTHASRYATKGDSAYASHDETLDAVVPSLPPAAEAGPLPPQQQQRTPLPTQCAYKRTQKKQTNAARHADTAGCMARHVGAPPPEKNAARPHLSQLSTEVVHRLDGPGSSASTASHLFAARLHPHSAVNHSTGVYPSNDTNDAAAPAQPDSEQRSYRAQPKPASHPPRSESAESPVLQPRAASAIATSQSFDYLRAPPPNANQRMYACPCTDFVVSSDRRQWSDWAFRTCYSPRRQELWEIADAVMTHNYHRHMIEDGGEPPDDESRRLRCNGY</sequence>
<feature type="region of interest" description="Disordered" evidence="1">
    <location>
        <begin position="277"/>
        <end position="328"/>
    </location>
</feature>
<feature type="region of interest" description="Disordered" evidence="1">
    <location>
        <begin position="177"/>
        <end position="198"/>
    </location>
</feature>
<dbReference type="GeneID" id="94171867"/>
<reference evidence="2 3" key="1">
    <citation type="submission" date="2021-02" db="EMBL/GenBank/DDBJ databases">
        <title>Leishmania (Mundinia) enrietti genome sequencing and assembly.</title>
        <authorList>
            <person name="Almutairi H."/>
            <person name="Gatherer D."/>
        </authorList>
    </citation>
    <scope>NUCLEOTIDE SEQUENCE [LARGE SCALE GENOMIC DNA]</scope>
    <source>
        <strain evidence="2">CUR178</strain>
    </source>
</reference>
<dbReference type="KEGG" id="lenr:94171867"/>
<dbReference type="Proteomes" id="UP000674179">
    <property type="component" value="Chromosome 28"/>
</dbReference>
<proteinExistence type="predicted"/>
<organism evidence="2 3">
    <name type="scientific">Leishmania enriettii</name>
    <dbReference type="NCBI Taxonomy" id="5663"/>
    <lineage>
        <taxon>Eukaryota</taxon>
        <taxon>Discoba</taxon>
        <taxon>Euglenozoa</taxon>
        <taxon>Kinetoplastea</taxon>
        <taxon>Metakinetoplastina</taxon>
        <taxon>Trypanosomatida</taxon>
        <taxon>Trypanosomatidae</taxon>
        <taxon>Leishmaniinae</taxon>
        <taxon>Leishmania</taxon>
    </lineage>
</organism>
<feature type="compositionally biased region" description="Low complexity" evidence="1">
    <location>
        <begin position="180"/>
        <end position="198"/>
    </location>
</feature>
<evidence type="ECO:0000313" key="2">
    <source>
        <dbReference type="EMBL" id="KAG5475199.1"/>
    </source>
</evidence>
<evidence type="ECO:0000256" key="1">
    <source>
        <dbReference type="SAM" id="MobiDB-lite"/>
    </source>
</evidence>
<gene>
    <name evidence="2" type="ORF">CUR178_04651</name>
</gene>